<name>A0A512E0R0_9PROT</name>
<dbReference type="InterPro" id="IPR009937">
    <property type="entry name" value="Phage_holin_3_6"/>
</dbReference>
<feature type="transmembrane region" description="Helical" evidence="1">
    <location>
        <begin position="48"/>
        <end position="68"/>
    </location>
</feature>
<dbReference type="EMBL" id="BJYZ01000038">
    <property type="protein sequence ID" value="GEO42279.1"/>
    <property type="molecule type" value="Genomic_DNA"/>
</dbReference>
<evidence type="ECO:0008006" key="4">
    <source>
        <dbReference type="Google" id="ProtNLM"/>
    </source>
</evidence>
<dbReference type="AlphaFoldDB" id="A0A512E0R0"/>
<comment type="caution">
    <text evidence="2">The sequence shown here is derived from an EMBL/GenBank/DDBJ whole genome shotgun (WGS) entry which is preliminary data.</text>
</comment>
<protein>
    <recommendedName>
        <fullName evidence="4">Phage holin family protein</fullName>
    </recommendedName>
</protein>
<sequence length="131" mass="14112">MNEDRTVDLPLSGLFANLRQEATLLIKREVELARVEASQKVGQVTRGAVALAIGGAVLFIGILFLMLSGTFGLSKVVEPWLAALIVGGVVLLVGVIMLLKGISNMKNMSLTPQRTIETLKDDARLVRSRTP</sequence>
<dbReference type="RefSeq" id="WP_052832364.1">
    <property type="nucleotide sequence ID" value="NZ_BJYZ01000038.1"/>
</dbReference>
<organism evidence="2 3">
    <name type="scientific">Skermanella aerolata</name>
    <dbReference type="NCBI Taxonomy" id="393310"/>
    <lineage>
        <taxon>Bacteria</taxon>
        <taxon>Pseudomonadati</taxon>
        <taxon>Pseudomonadota</taxon>
        <taxon>Alphaproteobacteria</taxon>
        <taxon>Rhodospirillales</taxon>
        <taxon>Azospirillaceae</taxon>
        <taxon>Skermanella</taxon>
    </lineage>
</organism>
<feature type="transmembrane region" description="Helical" evidence="1">
    <location>
        <begin position="80"/>
        <end position="99"/>
    </location>
</feature>
<evidence type="ECO:0000313" key="2">
    <source>
        <dbReference type="EMBL" id="GEO42279.1"/>
    </source>
</evidence>
<reference evidence="2 3" key="1">
    <citation type="submission" date="2019-07" db="EMBL/GenBank/DDBJ databases">
        <title>Whole genome shotgun sequence of Skermanella aerolata NBRC 106429.</title>
        <authorList>
            <person name="Hosoyama A."/>
            <person name="Uohara A."/>
            <person name="Ohji S."/>
            <person name="Ichikawa N."/>
        </authorList>
    </citation>
    <scope>NUCLEOTIDE SEQUENCE [LARGE SCALE GENOMIC DNA]</scope>
    <source>
        <strain evidence="2 3">NBRC 106429</strain>
    </source>
</reference>
<proteinExistence type="predicted"/>
<keyword evidence="1" id="KW-0472">Membrane</keyword>
<keyword evidence="3" id="KW-1185">Reference proteome</keyword>
<keyword evidence="1" id="KW-1133">Transmembrane helix</keyword>
<evidence type="ECO:0000256" key="1">
    <source>
        <dbReference type="SAM" id="Phobius"/>
    </source>
</evidence>
<evidence type="ECO:0000313" key="3">
    <source>
        <dbReference type="Proteomes" id="UP000321523"/>
    </source>
</evidence>
<accession>A0A512E0R0</accession>
<dbReference type="Proteomes" id="UP000321523">
    <property type="component" value="Unassembled WGS sequence"/>
</dbReference>
<keyword evidence="1" id="KW-0812">Transmembrane</keyword>
<dbReference type="Pfam" id="PF07332">
    <property type="entry name" value="Phage_holin_3_6"/>
    <property type="match status" value="1"/>
</dbReference>
<gene>
    <name evidence="2" type="ORF">SAE02_64270</name>
</gene>
<dbReference type="OrthoDB" id="7362564at2"/>